<reference evidence="2" key="1">
    <citation type="submission" date="2016-01" db="EMBL/GenBank/DDBJ databases">
        <title>Draft genome of Chromobacterium sp. F49.</title>
        <authorList>
            <person name="Hong K.W."/>
        </authorList>
    </citation>
    <scope>NUCLEOTIDE SEQUENCE [LARGE SCALE GENOMIC DNA]</scope>
    <source>
        <strain evidence="2">M63</strain>
    </source>
</reference>
<keyword evidence="2" id="KW-1185">Reference proteome</keyword>
<proteinExistence type="predicted"/>
<organism evidence="1 2">
    <name type="scientific">Paenibacillus elgii</name>
    <dbReference type="NCBI Taxonomy" id="189691"/>
    <lineage>
        <taxon>Bacteria</taxon>
        <taxon>Bacillati</taxon>
        <taxon>Bacillota</taxon>
        <taxon>Bacilli</taxon>
        <taxon>Bacillales</taxon>
        <taxon>Paenibacillaceae</taxon>
        <taxon>Paenibacillus</taxon>
    </lineage>
</organism>
<evidence type="ECO:0000313" key="2">
    <source>
        <dbReference type="Proteomes" id="UP000076563"/>
    </source>
</evidence>
<accession>A0A165PME2</accession>
<gene>
    <name evidence="1" type="ORF">AV654_05790</name>
</gene>
<dbReference type="AlphaFoldDB" id="A0A165PME2"/>
<dbReference type="OrthoDB" id="2665007at2"/>
<sequence length="87" mass="9675">MSSFMKFIQTGLLGEVSLGLKRDIVERVLGEPQDISVASTPYILKYGSFPFPAMILTPLFNPFICILMKSSNFHTDCSLKAGYPINQ</sequence>
<dbReference type="Proteomes" id="UP000076563">
    <property type="component" value="Unassembled WGS sequence"/>
</dbReference>
<name>A0A165PME2_9BACL</name>
<dbReference type="RefSeq" id="WP_063188208.1">
    <property type="nucleotide sequence ID" value="NZ_CP121215.1"/>
</dbReference>
<dbReference type="EMBL" id="LQRA01000110">
    <property type="protein sequence ID" value="KZE71716.1"/>
    <property type="molecule type" value="Genomic_DNA"/>
</dbReference>
<evidence type="ECO:0000313" key="1">
    <source>
        <dbReference type="EMBL" id="KZE71716.1"/>
    </source>
</evidence>
<protein>
    <submittedName>
        <fullName evidence="1">Uncharacterized protein</fullName>
    </submittedName>
</protein>
<comment type="caution">
    <text evidence="1">The sequence shown here is derived from an EMBL/GenBank/DDBJ whole genome shotgun (WGS) entry which is preliminary data.</text>
</comment>